<feature type="domain" description="HTH tetR-type" evidence="5">
    <location>
        <begin position="11"/>
        <end position="71"/>
    </location>
</feature>
<dbReference type="InterPro" id="IPR050109">
    <property type="entry name" value="HTH-type_TetR-like_transc_reg"/>
</dbReference>
<dbReference type="Gene3D" id="1.10.10.60">
    <property type="entry name" value="Homeodomain-like"/>
    <property type="match status" value="1"/>
</dbReference>
<dbReference type="InterPro" id="IPR001647">
    <property type="entry name" value="HTH_TetR"/>
</dbReference>
<feature type="DNA-binding region" description="H-T-H motif" evidence="4">
    <location>
        <begin position="34"/>
        <end position="53"/>
    </location>
</feature>
<keyword evidence="2 4" id="KW-0238">DNA-binding</keyword>
<organism evidence="6 7">
    <name type="scientific">Amycolatopsis viridis</name>
    <dbReference type="NCBI Taxonomy" id="185678"/>
    <lineage>
        <taxon>Bacteria</taxon>
        <taxon>Bacillati</taxon>
        <taxon>Actinomycetota</taxon>
        <taxon>Actinomycetes</taxon>
        <taxon>Pseudonocardiales</taxon>
        <taxon>Pseudonocardiaceae</taxon>
        <taxon>Amycolatopsis</taxon>
    </lineage>
</organism>
<dbReference type="Pfam" id="PF16859">
    <property type="entry name" value="TetR_C_11"/>
    <property type="match status" value="1"/>
</dbReference>
<evidence type="ECO:0000256" key="1">
    <source>
        <dbReference type="ARBA" id="ARBA00023015"/>
    </source>
</evidence>
<dbReference type="PANTHER" id="PTHR30055">
    <property type="entry name" value="HTH-TYPE TRANSCRIPTIONAL REGULATOR RUTR"/>
    <property type="match status" value="1"/>
</dbReference>
<dbReference type="PANTHER" id="PTHR30055:SF148">
    <property type="entry name" value="TETR-FAMILY TRANSCRIPTIONAL REGULATOR"/>
    <property type="match status" value="1"/>
</dbReference>
<gene>
    <name evidence="6" type="ORF">FHX46_004523</name>
</gene>
<dbReference type="PROSITE" id="PS50977">
    <property type="entry name" value="HTH_TETR_2"/>
    <property type="match status" value="1"/>
</dbReference>
<proteinExistence type="predicted"/>
<reference evidence="6 7" key="1">
    <citation type="submission" date="2020-03" db="EMBL/GenBank/DDBJ databases">
        <title>Sequencing the genomes of 1000 actinobacteria strains.</title>
        <authorList>
            <person name="Klenk H.-P."/>
        </authorList>
    </citation>
    <scope>NUCLEOTIDE SEQUENCE [LARGE SCALE GENOMIC DNA]</scope>
    <source>
        <strain evidence="6 7">DSM 45668</strain>
    </source>
</reference>
<dbReference type="InterPro" id="IPR011075">
    <property type="entry name" value="TetR_C"/>
</dbReference>
<evidence type="ECO:0000256" key="3">
    <source>
        <dbReference type="ARBA" id="ARBA00023163"/>
    </source>
</evidence>
<evidence type="ECO:0000256" key="4">
    <source>
        <dbReference type="PROSITE-ProRule" id="PRU00335"/>
    </source>
</evidence>
<keyword evidence="1" id="KW-0805">Transcription regulation</keyword>
<keyword evidence="7" id="KW-1185">Reference proteome</keyword>
<dbReference type="Gene3D" id="1.10.357.10">
    <property type="entry name" value="Tetracycline Repressor, domain 2"/>
    <property type="match status" value="1"/>
</dbReference>
<dbReference type="InterPro" id="IPR036271">
    <property type="entry name" value="Tet_transcr_reg_TetR-rel_C_sf"/>
</dbReference>
<evidence type="ECO:0000313" key="7">
    <source>
        <dbReference type="Proteomes" id="UP000754495"/>
    </source>
</evidence>
<dbReference type="Proteomes" id="UP000754495">
    <property type="component" value="Unassembled WGS sequence"/>
</dbReference>
<keyword evidence="3" id="KW-0804">Transcription</keyword>
<dbReference type="EMBL" id="JAANOU010000001">
    <property type="protein sequence ID" value="NIH81993.1"/>
    <property type="molecule type" value="Genomic_DNA"/>
</dbReference>
<dbReference type="SUPFAM" id="SSF48498">
    <property type="entry name" value="Tetracyclin repressor-like, C-terminal domain"/>
    <property type="match status" value="1"/>
</dbReference>
<dbReference type="InterPro" id="IPR009057">
    <property type="entry name" value="Homeodomain-like_sf"/>
</dbReference>
<protein>
    <submittedName>
        <fullName evidence="6">AcrR family transcriptional regulator</fullName>
    </submittedName>
</protein>
<evidence type="ECO:0000256" key="2">
    <source>
        <dbReference type="ARBA" id="ARBA00023125"/>
    </source>
</evidence>
<comment type="caution">
    <text evidence="6">The sequence shown here is derived from an EMBL/GenBank/DDBJ whole genome shotgun (WGS) entry which is preliminary data.</text>
</comment>
<accession>A0ABX0SYE1</accession>
<dbReference type="SUPFAM" id="SSF46689">
    <property type="entry name" value="Homeodomain-like"/>
    <property type="match status" value="1"/>
</dbReference>
<evidence type="ECO:0000313" key="6">
    <source>
        <dbReference type="EMBL" id="NIH81993.1"/>
    </source>
</evidence>
<evidence type="ECO:0000259" key="5">
    <source>
        <dbReference type="PROSITE" id="PS50977"/>
    </source>
</evidence>
<name>A0ABX0SYE1_9PSEU</name>
<dbReference type="Pfam" id="PF00440">
    <property type="entry name" value="TetR_N"/>
    <property type="match status" value="1"/>
</dbReference>
<dbReference type="RefSeq" id="WP_167118602.1">
    <property type="nucleotide sequence ID" value="NZ_JAANOU010000001.1"/>
</dbReference>
<sequence>MPEPKSRRHGAELESAILDATWAELVETGYAKLTIEGVAARAGTSKPVIYRRWPGRAELVLAAWQRRVPNEGDLPDTGELRSDLLALMHRLVHRFDDTPRDILVGLMTETFRDPEVYGLLLRQIAASRQRPTLEILVRRAVERGEIPPVELTPRVAEVPLDLLRAESIFHHHDVGEQVITEIIDEVFLPLLRGLARG</sequence>